<protein>
    <submittedName>
        <fullName evidence="2">Uncharacterized protein</fullName>
    </submittedName>
</protein>
<dbReference type="RefSeq" id="WP_146479803.1">
    <property type="nucleotide sequence ID" value="NZ_CP042266.1"/>
</dbReference>
<keyword evidence="1" id="KW-0732">Signal</keyword>
<dbReference type="OrthoDB" id="3482505at2"/>
<keyword evidence="3" id="KW-1185">Reference proteome</keyword>
<accession>A0A5B8J5F0</accession>
<organism evidence="2 3">
    <name type="scientific">Streptomyces qinzhouensis</name>
    <dbReference type="NCBI Taxonomy" id="2599401"/>
    <lineage>
        <taxon>Bacteria</taxon>
        <taxon>Bacillati</taxon>
        <taxon>Actinomycetota</taxon>
        <taxon>Actinomycetes</taxon>
        <taxon>Kitasatosporales</taxon>
        <taxon>Streptomycetaceae</taxon>
        <taxon>Streptomyces</taxon>
    </lineage>
</organism>
<dbReference type="Proteomes" id="UP000320580">
    <property type="component" value="Chromosome"/>
</dbReference>
<gene>
    <name evidence="2" type="ORF">FQU76_08100</name>
</gene>
<feature type="chain" id="PRO_5022793236" evidence="1">
    <location>
        <begin position="28"/>
        <end position="143"/>
    </location>
</feature>
<feature type="signal peptide" evidence="1">
    <location>
        <begin position="1"/>
        <end position="27"/>
    </location>
</feature>
<evidence type="ECO:0000313" key="3">
    <source>
        <dbReference type="Proteomes" id="UP000320580"/>
    </source>
</evidence>
<proteinExistence type="predicted"/>
<evidence type="ECO:0000256" key="1">
    <source>
        <dbReference type="SAM" id="SignalP"/>
    </source>
</evidence>
<name>A0A5B8J5F0_9ACTN</name>
<sequence length="143" mass="14649">MRTKLATAGLALALAISGLALAPAAQAAPAAPSAAPGAIALAPGFWAAGVWQIHQSNGHMTTVNLGQDGDGRLWGSGSSGGTTGTIENGAVVDGTSINFILRWSNGSRGRYTGQLGFDRRLSGITVDLSRPWNQASWATTRTF</sequence>
<evidence type="ECO:0000313" key="2">
    <source>
        <dbReference type="EMBL" id="QDY76507.1"/>
    </source>
</evidence>
<dbReference type="AlphaFoldDB" id="A0A5B8J5F0"/>
<reference evidence="2 3" key="1">
    <citation type="submission" date="2019-07" db="EMBL/GenBank/DDBJ databases">
        <authorList>
            <person name="Zhu P."/>
        </authorList>
    </citation>
    <scope>NUCLEOTIDE SEQUENCE [LARGE SCALE GENOMIC DNA]</scope>
    <source>
        <strain evidence="2 3">SSL-25</strain>
    </source>
</reference>
<dbReference type="EMBL" id="CP042266">
    <property type="protein sequence ID" value="QDY76507.1"/>
    <property type="molecule type" value="Genomic_DNA"/>
</dbReference>
<dbReference type="KEGG" id="sqz:FQU76_08100"/>